<dbReference type="EMBL" id="SIXI01000003">
    <property type="protein sequence ID" value="TBO31439.1"/>
    <property type="molecule type" value="Genomic_DNA"/>
</dbReference>
<keyword evidence="2" id="KW-1185">Reference proteome</keyword>
<comment type="caution">
    <text evidence="1">The sequence shown here is derived from an EMBL/GenBank/DDBJ whole genome shotgun (WGS) entry which is preliminary data.</text>
</comment>
<dbReference type="OrthoDB" id="7069189at2"/>
<dbReference type="RefSeq" id="WP_130967893.1">
    <property type="nucleotide sequence ID" value="NZ_SIXI01000003.1"/>
</dbReference>
<evidence type="ECO:0000313" key="1">
    <source>
        <dbReference type="EMBL" id="TBO31439.1"/>
    </source>
</evidence>
<name>A0A4Q9H500_9BURK</name>
<sequence>MTKQAVYYLTEIRPEDFTGDGDGAAAPLSPHRFKVSSACTQNDASTANVLAEIKALGSKLDRNKAMLGLEFLVKVAQSGPPFTKSLDKKALHETHTFHSAVSGQDEKIWRYRRGDIRILLYYADDKIVLLCGTLSKRKDQLSEAETNAAEQAVNRYLSARQDGRVTWVTPPTEQ</sequence>
<accession>A0A4Q9H500</accession>
<organism evidence="1 2">
    <name type="scientific">Aquabacterium lacunae</name>
    <dbReference type="NCBI Taxonomy" id="2528630"/>
    <lineage>
        <taxon>Bacteria</taxon>
        <taxon>Pseudomonadati</taxon>
        <taxon>Pseudomonadota</taxon>
        <taxon>Betaproteobacteria</taxon>
        <taxon>Burkholderiales</taxon>
        <taxon>Aquabacterium</taxon>
    </lineage>
</organism>
<evidence type="ECO:0008006" key="3">
    <source>
        <dbReference type="Google" id="ProtNLM"/>
    </source>
</evidence>
<reference evidence="1 2" key="1">
    <citation type="submission" date="2019-02" db="EMBL/GenBank/DDBJ databases">
        <title>Aquabacterium sp. strain KMB7.</title>
        <authorList>
            <person name="Chen W.-M."/>
        </authorList>
    </citation>
    <scope>NUCLEOTIDE SEQUENCE [LARGE SCALE GENOMIC DNA]</scope>
    <source>
        <strain evidence="1 2">KMB7</strain>
    </source>
</reference>
<protein>
    <recommendedName>
        <fullName evidence="3">Type II toxin-antitoxin system RelE/ParE family toxin</fullName>
    </recommendedName>
</protein>
<gene>
    <name evidence="1" type="ORF">EYS42_09405</name>
</gene>
<evidence type="ECO:0000313" key="2">
    <source>
        <dbReference type="Proteomes" id="UP000292120"/>
    </source>
</evidence>
<dbReference type="Proteomes" id="UP000292120">
    <property type="component" value="Unassembled WGS sequence"/>
</dbReference>
<proteinExistence type="predicted"/>
<dbReference type="AlphaFoldDB" id="A0A4Q9H500"/>